<feature type="binding site" evidence="7">
    <location>
        <position position="175"/>
    </location>
    <ligand>
        <name>Fe cation</name>
        <dbReference type="ChEBI" id="CHEBI:24875"/>
        <label>2</label>
    </ligand>
</feature>
<organism evidence="8 9">
    <name type="scientific">Candidatus Syntrophonatronum acetioxidans</name>
    <dbReference type="NCBI Taxonomy" id="1795816"/>
    <lineage>
        <taxon>Bacteria</taxon>
        <taxon>Bacillati</taxon>
        <taxon>Bacillota</taxon>
        <taxon>Clostridia</taxon>
        <taxon>Eubacteriales</taxon>
        <taxon>Syntrophomonadaceae</taxon>
        <taxon>Candidatus Syntrophonatronum</taxon>
    </lineage>
</organism>
<protein>
    <submittedName>
        <fullName evidence="8">TIGR00282 family metallophosphoesterase</fullName>
    </submittedName>
</protein>
<dbReference type="SUPFAM" id="SSF56300">
    <property type="entry name" value="Metallo-dependent phosphatases"/>
    <property type="match status" value="1"/>
</dbReference>
<dbReference type="AlphaFoldDB" id="A0A424YE21"/>
<evidence type="ECO:0000256" key="6">
    <source>
        <dbReference type="PIRSR" id="PIRSR004789-50"/>
    </source>
</evidence>
<name>A0A424YE21_9FIRM</name>
<dbReference type="EMBL" id="QZAA01000160">
    <property type="protein sequence ID" value="RQD75421.1"/>
    <property type="molecule type" value="Genomic_DNA"/>
</dbReference>
<accession>A0A424YE21</accession>
<dbReference type="PIRSF" id="PIRSF004789">
    <property type="entry name" value="DR1281"/>
    <property type="match status" value="1"/>
</dbReference>
<dbReference type="InterPro" id="IPR029052">
    <property type="entry name" value="Metallo-depent_PP-like"/>
</dbReference>
<sequence length="261" mass="29067">MKILMIGDVVGRTGRDCLRDLLAKIKENYEIDLVIANGENAAGGRGITRKVADDLFSYGVDILTSGNHVWDNKEIMEFIDQEERILRPVNYPPNTPGIGYKILWIKEIPVGIINVMGKVFLSSLDCPFRTLEKVVKELRETTPNIIVDFHAEATSEKIAMGWFLDGQVSAVLGTHTHVQTADERIFPQGTAFICDVGMTGPVNGVIGVKKEAIIKMFLTQLPTKFEFLQESTSQFNGVIVEIDPAKGKAESIFRLVDYHKI</sequence>
<feature type="binding site" evidence="7">
    <location>
        <position position="177"/>
    </location>
    <ligand>
        <name>Fe cation</name>
        <dbReference type="ChEBI" id="CHEBI:24875"/>
        <label>1</label>
    </ligand>
</feature>
<dbReference type="CDD" id="cd07382">
    <property type="entry name" value="MPP_DR1281"/>
    <property type="match status" value="1"/>
</dbReference>
<evidence type="ECO:0000256" key="1">
    <source>
        <dbReference type="ARBA" id="ARBA00001965"/>
    </source>
</evidence>
<keyword evidence="2 7" id="KW-0479">Metal-binding</keyword>
<comment type="cofactor">
    <cofactor evidence="1">
        <name>Fe(3+)</name>
        <dbReference type="ChEBI" id="CHEBI:29034"/>
    </cofactor>
</comment>
<evidence type="ECO:0000256" key="2">
    <source>
        <dbReference type="ARBA" id="ARBA00022723"/>
    </source>
</evidence>
<feature type="binding site" evidence="7">
    <location>
        <position position="40"/>
    </location>
    <ligand>
        <name>Fe cation</name>
        <dbReference type="ChEBI" id="CHEBI:24875"/>
        <label>1</label>
    </ligand>
</feature>
<keyword evidence="4" id="KW-0408">Iron</keyword>
<feature type="binding site" evidence="7">
    <location>
        <position position="67"/>
    </location>
    <ligand>
        <name>Fe cation</name>
        <dbReference type="ChEBI" id="CHEBI:24875"/>
        <label>2</label>
    </ligand>
</feature>
<evidence type="ECO:0000313" key="8">
    <source>
        <dbReference type="EMBL" id="RQD75421.1"/>
    </source>
</evidence>
<dbReference type="NCBIfam" id="TIGR00282">
    <property type="entry name" value="TIGR00282 family metallophosphoesterase"/>
    <property type="match status" value="1"/>
</dbReference>
<dbReference type="Pfam" id="PF13277">
    <property type="entry name" value="YmdB"/>
    <property type="match status" value="1"/>
</dbReference>
<feature type="binding site" evidence="7">
    <location>
        <position position="39"/>
    </location>
    <ligand>
        <name>Fe cation</name>
        <dbReference type="ChEBI" id="CHEBI:24875"/>
        <label>2</label>
    </ligand>
</feature>
<dbReference type="PANTHER" id="PTHR36303">
    <property type="entry name" value="2',3'-CYCLIC-NUCLEOTIDE 2'-PHOSPHODIESTERASE"/>
    <property type="match status" value="1"/>
</dbReference>
<comment type="caution">
    <text evidence="8">The sequence shown here is derived from an EMBL/GenBank/DDBJ whole genome shotgun (WGS) entry which is preliminary data.</text>
</comment>
<evidence type="ECO:0000313" key="9">
    <source>
        <dbReference type="Proteomes" id="UP000285138"/>
    </source>
</evidence>
<reference evidence="8 9" key="1">
    <citation type="submission" date="2018-08" db="EMBL/GenBank/DDBJ databases">
        <title>The metabolism and importance of syntrophic acetate oxidation coupled to methane or sulfide production in haloalkaline environments.</title>
        <authorList>
            <person name="Timmers P.H.A."/>
            <person name="Vavourakis C.D."/>
            <person name="Sorokin D.Y."/>
            <person name="Sinninghe Damste J.S."/>
            <person name="Muyzer G."/>
            <person name="Stams A.J.M."/>
            <person name="Plugge C.M."/>
        </authorList>
    </citation>
    <scope>NUCLEOTIDE SEQUENCE [LARGE SCALE GENOMIC DNA]</scope>
    <source>
        <strain evidence="8">MSAO_Bac1</strain>
    </source>
</reference>
<dbReference type="Proteomes" id="UP000285138">
    <property type="component" value="Unassembled WGS sequence"/>
</dbReference>
<evidence type="ECO:0000256" key="5">
    <source>
        <dbReference type="ARBA" id="ARBA00061401"/>
    </source>
</evidence>
<dbReference type="GO" id="GO:0046872">
    <property type="term" value="F:metal ion binding"/>
    <property type="evidence" value="ECO:0007669"/>
    <property type="project" value="UniProtKB-KW"/>
</dbReference>
<gene>
    <name evidence="8" type="ORF">D5R97_06100</name>
</gene>
<evidence type="ECO:0000256" key="4">
    <source>
        <dbReference type="ARBA" id="ARBA00023004"/>
    </source>
</evidence>
<feature type="binding site" evidence="7">
    <location>
        <position position="8"/>
    </location>
    <ligand>
        <name>Fe cation</name>
        <dbReference type="ChEBI" id="CHEBI:24875"/>
        <label>1</label>
    </ligand>
</feature>
<feature type="active site" description="Proton donor" evidence="6">
    <location>
        <position position="68"/>
    </location>
</feature>
<keyword evidence="3" id="KW-0378">Hydrolase</keyword>
<evidence type="ECO:0000256" key="7">
    <source>
        <dbReference type="PIRSR" id="PIRSR004789-51"/>
    </source>
</evidence>
<proteinExistence type="inferred from homology"/>
<dbReference type="InterPro" id="IPR005235">
    <property type="entry name" value="YmdB-like"/>
</dbReference>
<feature type="binding site" evidence="7">
    <location>
        <position position="150"/>
    </location>
    <ligand>
        <name>Fe cation</name>
        <dbReference type="ChEBI" id="CHEBI:24875"/>
        <label>2</label>
    </ligand>
</feature>
<dbReference type="GO" id="GO:0004113">
    <property type="term" value="F:2',3'-cyclic-nucleotide 3'-phosphodiesterase activity"/>
    <property type="evidence" value="ECO:0007669"/>
    <property type="project" value="TreeGrafter"/>
</dbReference>
<comment type="similarity">
    <text evidence="5">Belongs to the YmdB-like family.</text>
</comment>
<feature type="binding site" evidence="7">
    <location>
        <position position="39"/>
    </location>
    <ligand>
        <name>Fe cation</name>
        <dbReference type="ChEBI" id="CHEBI:24875"/>
        <label>1</label>
    </ligand>
</feature>
<dbReference type="Gene3D" id="3.60.21.10">
    <property type="match status" value="1"/>
</dbReference>
<dbReference type="PANTHER" id="PTHR36303:SF1">
    <property type="entry name" value="2',3'-CYCLIC-NUCLEOTIDE 2'-PHOSPHODIESTERASE"/>
    <property type="match status" value="1"/>
</dbReference>
<evidence type="ECO:0000256" key="3">
    <source>
        <dbReference type="ARBA" id="ARBA00022801"/>
    </source>
</evidence>
<dbReference type="FunFam" id="3.60.21.10:FF:000016">
    <property type="entry name" value="Putative metallophosphoesterase"/>
    <property type="match status" value="1"/>
</dbReference>